<name>A0A133UCK6_9EURY</name>
<sequence>RPEVGFEVHTLHDRVVESIFLKENSLIGVPMPSKSGDWIYLQDKINNWNNARKVLLKNVYKKKLH</sequence>
<accession>A0A133UCK6</accession>
<organism evidence="1 2">
    <name type="scientific">candidate division MSBL1 archaeon SCGC-AAA259E19</name>
    <dbReference type="NCBI Taxonomy" id="1698264"/>
    <lineage>
        <taxon>Archaea</taxon>
        <taxon>Methanobacteriati</taxon>
        <taxon>Methanobacteriota</taxon>
        <taxon>candidate division MSBL1</taxon>
    </lineage>
</organism>
<comment type="caution">
    <text evidence="1">The sequence shown here is derived from an EMBL/GenBank/DDBJ whole genome shotgun (WGS) entry which is preliminary data.</text>
</comment>
<evidence type="ECO:0000313" key="1">
    <source>
        <dbReference type="EMBL" id="KXA91934.1"/>
    </source>
</evidence>
<dbReference type="EMBL" id="LHXO01000200">
    <property type="protein sequence ID" value="KXA91934.1"/>
    <property type="molecule type" value="Genomic_DNA"/>
</dbReference>
<proteinExistence type="predicted"/>
<dbReference type="AlphaFoldDB" id="A0A133UCK6"/>
<protein>
    <submittedName>
        <fullName evidence="1">Uncharacterized protein</fullName>
    </submittedName>
</protein>
<evidence type="ECO:0000313" key="2">
    <source>
        <dbReference type="Proteomes" id="UP000070284"/>
    </source>
</evidence>
<dbReference type="Proteomes" id="UP000070284">
    <property type="component" value="Unassembled WGS sequence"/>
</dbReference>
<reference evidence="1 2" key="1">
    <citation type="journal article" date="2016" name="Sci. Rep.">
        <title>Metabolic traits of an uncultured archaeal lineage -MSBL1- from brine pools of the Red Sea.</title>
        <authorList>
            <person name="Mwirichia R."/>
            <person name="Alam I."/>
            <person name="Rashid M."/>
            <person name="Vinu M."/>
            <person name="Ba-Alawi W."/>
            <person name="Anthony Kamau A."/>
            <person name="Kamanda Ngugi D."/>
            <person name="Goker M."/>
            <person name="Klenk H.P."/>
            <person name="Bajic V."/>
            <person name="Stingl U."/>
        </authorList>
    </citation>
    <scope>NUCLEOTIDE SEQUENCE [LARGE SCALE GENOMIC DNA]</scope>
    <source>
        <strain evidence="1">SCGC-AAA259E19</strain>
    </source>
</reference>
<gene>
    <name evidence="1" type="ORF">AKJ65_08260</name>
</gene>
<keyword evidence="2" id="KW-1185">Reference proteome</keyword>
<feature type="non-terminal residue" evidence="1">
    <location>
        <position position="1"/>
    </location>
</feature>